<evidence type="ECO:0000313" key="9">
    <source>
        <dbReference type="Proteomes" id="UP000503349"/>
    </source>
</evidence>
<dbReference type="SUPFAM" id="SSF52058">
    <property type="entry name" value="L domain-like"/>
    <property type="match status" value="1"/>
</dbReference>
<dbReference type="EMBL" id="CM015727">
    <property type="protein sequence ID" value="KAF3701568.1"/>
    <property type="molecule type" value="Genomic_DNA"/>
</dbReference>
<evidence type="ECO:0000256" key="2">
    <source>
        <dbReference type="ARBA" id="ARBA00022729"/>
    </source>
</evidence>
<evidence type="ECO:0000313" key="8">
    <source>
        <dbReference type="EMBL" id="KAF3701568.1"/>
    </source>
</evidence>
<keyword evidence="1" id="KW-0433">Leucine-rich repeat</keyword>
<dbReference type="SUPFAM" id="SSF49265">
    <property type="entry name" value="Fibronectin type III"/>
    <property type="match status" value="1"/>
</dbReference>
<evidence type="ECO:0000256" key="4">
    <source>
        <dbReference type="ARBA" id="ARBA00023157"/>
    </source>
</evidence>
<gene>
    <name evidence="8" type="ORF">EXN66_Car017256</name>
</gene>
<dbReference type="PROSITE" id="PS50853">
    <property type="entry name" value="FN3"/>
    <property type="match status" value="1"/>
</dbReference>
<dbReference type="FunFam" id="3.80.10.10:FF:001360">
    <property type="entry name" value="Uncharacterized protein"/>
    <property type="match status" value="1"/>
</dbReference>
<dbReference type="CDD" id="cd00063">
    <property type="entry name" value="FN3"/>
    <property type="match status" value="1"/>
</dbReference>
<proteinExistence type="predicted"/>
<dbReference type="SMART" id="SM00082">
    <property type="entry name" value="LRRCT"/>
    <property type="match status" value="1"/>
</dbReference>
<dbReference type="InterPro" id="IPR000372">
    <property type="entry name" value="LRRNT"/>
</dbReference>
<feature type="domain" description="Fibronectin type-III" evidence="7">
    <location>
        <begin position="453"/>
        <end position="556"/>
    </location>
</feature>
<dbReference type="GO" id="GO:0005615">
    <property type="term" value="C:extracellular space"/>
    <property type="evidence" value="ECO:0007669"/>
    <property type="project" value="TreeGrafter"/>
</dbReference>
<dbReference type="InterPro" id="IPR000483">
    <property type="entry name" value="Cys-rich_flank_reg_C"/>
</dbReference>
<name>A0A6G1QH49_CHAAH</name>
<keyword evidence="6 8" id="KW-0812">Transmembrane</keyword>
<dbReference type="Pfam" id="PF13855">
    <property type="entry name" value="LRR_8"/>
    <property type="match status" value="3"/>
</dbReference>
<dbReference type="InterPro" id="IPR036116">
    <property type="entry name" value="FN3_sf"/>
</dbReference>
<evidence type="ECO:0000256" key="5">
    <source>
        <dbReference type="ARBA" id="ARBA00023180"/>
    </source>
</evidence>
<accession>A0A6G1QH49</accession>
<dbReference type="Gene3D" id="2.60.40.10">
    <property type="entry name" value="Immunoglobulins"/>
    <property type="match status" value="1"/>
</dbReference>
<dbReference type="InterPro" id="IPR001611">
    <property type="entry name" value="Leu-rich_rpt"/>
</dbReference>
<organism evidence="8 9">
    <name type="scientific">Channa argus</name>
    <name type="common">Northern snakehead</name>
    <name type="synonym">Ophicephalus argus</name>
    <dbReference type="NCBI Taxonomy" id="215402"/>
    <lineage>
        <taxon>Eukaryota</taxon>
        <taxon>Metazoa</taxon>
        <taxon>Chordata</taxon>
        <taxon>Craniata</taxon>
        <taxon>Vertebrata</taxon>
        <taxon>Euteleostomi</taxon>
        <taxon>Actinopterygii</taxon>
        <taxon>Neopterygii</taxon>
        <taxon>Teleostei</taxon>
        <taxon>Neoteleostei</taxon>
        <taxon>Acanthomorphata</taxon>
        <taxon>Anabantaria</taxon>
        <taxon>Anabantiformes</taxon>
        <taxon>Channoidei</taxon>
        <taxon>Channidae</taxon>
        <taxon>Channa</taxon>
    </lineage>
</organism>
<keyword evidence="2" id="KW-0732">Signal</keyword>
<reference evidence="9" key="2">
    <citation type="submission" date="2019-02" db="EMBL/GenBank/DDBJ databases">
        <title>Opniocepnalus argus Var Kimnra genome.</title>
        <authorList>
            <person name="Zhou C."/>
            <person name="Xiao S."/>
        </authorList>
    </citation>
    <scope>NUCLEOTIDE SEQUENCE [LARGE SCALE GENOMIC DNA]</scope>
</reference>
<dbReference type="PROSITE" id="PS51450">
    <property type="entry name" value="LRR"/>
    <property type="match status" value="1"/>
</dbReference>
<keyword evidence="3" id="KW-0677">Repeat</keyword>
<dbReference type="InterPro" id="IPR003591">
    <property type="entry name" value="Leu-rich_rpt_typical-subtyp"/>
</dbReference>
<keyword evidence="5" id="KW-0325">Glycoprotein</keyword>
<keyword evidence="4" id="KW-1015">Disulfide bond</keyword>
<dbReference type="InterPro" id="IPR003961">
    <property type="entry name" value="FN3_dom"/>
</dbReference>
<evidence type="ECO:0000256" key="6">
    <source>
        <dbReference type="SAM" id="Phobius"/>
    </source>
</evidence>
<dbReference type="InterPro" id="IPR050333">
    <property type="entry name" value="SLRP"/>
</dbReference>
<dbReference type="Gene3D" id="3.80.10.10">
    <property type="entry name" value="Ribonuclease Inhibitor"/>
    <property type="match status" value="1"/>
</dbReference>
<dbReference type="PANTHER" id="PTHR45712">
    <property type="entry name" value="AGAP008170-PA"/>
    <property type="match status" value="1"/>
</dbReference>
<protein>
    <submittedName>
        <fullName evidence="8">Leucine-rich repeat transmembrane protein FLRT2</fullName>
    </submittedName>
</protein>
<keyword evidence="9" id="KW-1185">Reference proteome</keyword>
<dbReference type="Proteomes" id="UP000503349">
    <property type="component" value="Chromosome 16"/>
</dbReference>
<dbReference type="InterPro" id="IPR013783">
    <property type="entry name" value="Ig-like_fold"/>
</dbReference>
<dbReference type="AlphaFoldDB" id="A0A6G1QH49"/>
<dbReference type="InterPro" id="IPR032675">
    <property type="entry name" value="LRR_dom_sf"/>
</dbReference>
<keyword evidence="6" id="KW-1133">Transmembrane helix</keyword>
<reference evidence="8 9" key="1">
    <citation type="submission" date="2019-02" db="EMBL/GenBank/DDBJ databases">
        <title>Opniocepnalus argus genome.</title>
        <authorList>
            <person name="Zhou C."/>
            <person name="Xiao S."/>
        </authorList>
    </citation>
    <scope>NUCLEOTIDE SEQUENCE [LARGE SCALE GENOMIC DNA]</scope>
    <source>
        <strain evidence="8">OARG1902GOOAL</strain>
        <tissue evidence="8">Muscle</tissue>
    </source>
</reference>
<sequence>MTVLLDCFEILLSYFSRPFGFCLFSDLFEMELQWRFWNKDWASFIRPWIPILLGLHLQFSRASDCPEECRCDRTFIYCNERSLTSVPLGIGEGYKTLYLHNNQINNAGFPLELHHVASVETVYLYGNQLDEFPINLPKNVRVLHLQENNIQTISKAALAQLLWLKELHLDDNSISTVGVEEGAFREAVSLKMLFLTKNHLSSVPIGLPDDLKELRLDENRIAVIAEEAFRNVTRLERLLLDGNLLTDEGIAPGTFQDLSTLKELSLARNSLTYPPPYLPGEVLVKLNFQENQINRIPVRAFAGLHKLQKLDISNNQLQSLTEGVFDDLISLGQLTVRNNPWLCDCSVKWVVSWLKSLPASLNVRGFMCHKPEKFRGMVIRELGAELVQCPQSTLRAPLSTSAADSALIPSLSSSTDSPLVTRYVSSTSRQPFSTIPTLYPIYTTREGGLRTKQPLDPRRETLQVTFAILNDSAIHVSWVAAFPVTAYKVTWARMGPSLTGDTVRERVVGGDHRGIRLANLEPKSTYRICVIPLDAFNNYRPKDDTVCTETVTTAASFNPNKSKRPSGPEQATQHETSSPFLLAGLIGGAVIVVLIVLLSIFCWQMHKKSCSKSSSKWKYNRGRRKNDYCEAGTKKDNSILEMTETSFQIVSLNNEQLLKGDFRIQPIYTPNGGIGFRDCPLGNNSTVYCKNNV</sequence>
<feature type="transmembrane region" description="Helical" evidence="6">
    <location>
        <begin position="580"/>
        <end position="603"/>
    </location>
</feature>
<keyword evidence="6" id="KW-0472">Membrane</keyword>
<dbReference type="PANTHER" id="PTHR45712:SF16">
    <property type="entry name" value="LEUCINE-RICH REPEAT TRANSMEMBRANE PROTEIN FLRT2"/>
    <property type="match status" value="1"/>
</dbReference>
<dbReference type="OrthoDB" id="676979at2759"/>
<dbReference type="SMART" id="SM00013">
    <property type="entry name" value="LRRNT"/>
    <property type="match status" value="1"/>
</dbReference>
<dbReference type="SMART" id="SM00369">
    <property type="entry name" value="LRR_TYP"/>
    <property type="match status" value="8"/>
</dbReference>
<evidence type="ECO:0000256" key="1">
    <source>
        <dbReference type="ARBA" id="ARBA00022614"/>
    </source>
</evidence>
<evidence type="ECO:0000256" key="3">
    <source>
        <dbReference type="ARBA" id="ARBA00022737"/>
    </source>
</evidence>
<evidence type="ECO:0000259" key="7">
    <source>
        <dbReference type="PROSITE" id="PS50853"/>
    </source>
</evidence>